<reference evidence="2 3" key="1">
    <citation type="submission" date="2019-09" db="EMBL/GenBank/DDBJ databases">
        <authorList>
            <person name="Khan S.A."/>
            <person name="Jeon C.O."/>
            <person name="Chun B.H."/>
            <person name="Jeong S.E."/>
        </authorList>
    </citation>
    <scope>NUCLEOTIDE SEQUENCE [LARGE SCALE GENOMIC DNA]</scope>
    <source>
        <strain evidence="2 3">KCTC 42508</strain>
    </source>
</reference>
<feature type="transmembrane region" description="Helical" evidence="1">
    <location>
        <begin position="73"/>
        <end position="95"/>
    </location>
</feature>
<dbReference type="EMBL" id="VUOE01000001">
    <property type="protein sequence ID" value="KAA2219771.1"/>
    <property type="molecule type" value="Genomic_DNA"/>
</dbReference>
<proteinExistence type="predicted"/>
<name>A0A5B2TZ04_9FLAO</name>
<dbReference type="Proteomes" id="UP000323188">
    <property type="component" value="Unassembled WGS sequence"/>
</dbReference>
<accession>A0A5B2TZ04</accession>
<comment type="caution">
    <text evidence="2">The sequence shown here is derived from an EMBL/GenBank/DDBJ whole genome shotgun (WGS) entry which is preliminary data.</text>
</comment>
<evidence type="ECO:0000313" key="2">
    <source>
        <dbReference type="EMBL" id="KAA2219771.1"/>
    </source>
</evidence>
<sequence length="150" mass="16998">MDKTNKILKTITAIIFVLIAIVLGIIFYLEVEFPTGLSSYFKREYYGQFGSLALCVELLAAGIYLLKQDKKVNFALALFGFSVLMDFLFSILGVFQSFLPVYAKVIFLICSAWSLWLAFTDSFNLGRISIWGALVSFILGNIVELFFNLW</sequence>
<evidence type="ECO:0000256" key="1">
    <source>
        <dbReference type="SAM" id="Phobius"/>
    </source>
</evidence>
<gene>
    <name evidence="2" type="ORF">F0361_09330</name>
</gene>
<keyword evidence="1" id="KW-1133">Transmembrane helix</keyword>
<dbReference type="AlphaFoldDB" id="A0A5B2TZ04"/>
<keyword evidence="1" id="KW-0472">Membrane</keyword>
<protein>
    <submittedName>
        <fullName evidence="2">Uncharacterized protein</fullName>
    </submittedName>
</protein>
<evidence type="ECO:0000313" key="3">
    <source>
        <dbReference type="Proteomes" id="UP000323188"/>
    </source>
</evidence>
<feature type="transmembrane region" description="Helical" evidence="1">
    <location>
        <begin position="101"/>
        <end position="119"/>
    </location>
</feature>
<feature type="transmembrane region" description="Helical" evidence="1">
    <location>
        <begin position="49"/>
        <end position="66"/>
    </location>
</feature>
<organism evidence="2 3">
    <name type="scientific">Maribacter flavus</name>
    <dbReference type="NCBI Taxonomy" id="1658664"/>
    <lineage>
        <taxon>Bacteria</taxon>
        <taxon>Pseudomonadati</taxon>
        <taxon>Bacteroidota</taxon>
        <taxon>Flavobacteriia</taxon>
        <taxon>Flavobacteriales</taxon>
        <taxon>Flavobacteriaceae</taxon>
        <taxon>Maribacter</taxon>
    </lineage>
</organism>
<feature type="transmembrane region" description="Helical" evidence="1">
    <location>
        <begin position="7"/>
        <end position="29"/>
    </location>
</feature>
<keyword evidence="1" id="KW-0812">Transmembrane</keyword>
<feature type="transmembrane region" description="Helical" evidence="1">
    <location>
        <begin position="128"/>
        <end position="147"/>
    </location>
</feature>